<accession>A0ABN7RHS4</accession>
<gene>
    <name evidence="1" type="ORF">DYBT9623_04364</name>
</gene>
<dbReference type="Proteomes" id="UP000679725">
    <property type="component" value="Unassembled WGS sequence"/>
</dbReference>
<evidence type="ECO:0000313" key="2">
    <source>
        <dbReference type="Proteomes" id="UP000679725"/>
    </source>
</evidence>
<evidence type="ECO:0008006" key="3">
    <source>
        <dbReference type="Google" id="ProtNLM"/>
    </source>
</evidence>
<name>A0ABN7RHS4_9BACT</name>
<comment type="caution">
    <text evidence="1">The sequence shown here is derived from an EMBL/GenBank/DDBJ whole genome shotgun (WGS) entry which is preliminary data.</text>
</comment>
<keyword evidence="2" id="KW-1185">Reference proteome</keyword>
<dbReference type="Gene3D" id="2.160.20.120">
    <property type="match status" value="1"/>
</dbReference>
<dbReference type="RefSeq" id="WP_215235645.1">
    <property type="nucleotide sequence ID" value="NZ_CAJRAU010000007.1"/>
</dbReference>
<protein>
    <recommendedName>
        <fullName evidence="3">Auto-transporter adhesin head GIN domain-containing protein</fullName>
    </recommendedName>
</protein>
<dbReference type="EMBL" id="CAJRAU010000007">
    <property type="protein sequence ID" value="CAG5072823.1"/>
    <property type="molecule type" value="Genomic_DNA"/>
</dbReference>
<organism evidence="1 2">
    <name type="scientific">Dyadobacter linearis</name>
    <dbReference type="NCBI Taxonomy" id="2823330"/>
    <lineage>
        <taxon>Bacteria</taxon>
        <taxon>Pseudomonadati</taxon>
        <taxon>Bacteroidota</taxon>
        <taxon>Cytophagia</taxon>
        <taxon>Cytophagales</taxon>
        <taxon>Spirosomataceae</taxon>
        <taxon>Dyadobacter</taxon>
    </lineage>
</organism>
<reference evidence="1 2" key="1">
    <citation type="submission" date="2021-04" db="EMBL/GenBank/DDBJ databases">
        <authorList>
            <person name="Rodrigo-Torres L."/>
            <person name="Arahal R. D."/>
            <person name="Lucena T."/>
        </authorList>
    </citation>
    <scope>NUCLEOTIDE SEQUENCE [LARGE SCALE GENOMIC DNA]</scope>
    <source>
        <strain evidence="1 2">CECT 9623</strain>
    </source>
</reference>
<sequence>MKPSSIFLTALLALILVVTVGANLILKAEYDKLDKNDALAGHRKEALPAFNHIKLEGDAFGVTQIQPGKTHELRIMPDARYLSWKMKSDTIIFTYHRDWPKDDIAAEYEIRSMPSFYIMSPKLVGLKVNDVNCKVANWDSDQLSVDITDGAVLFSGNEFRNLQLSQKGTAWTKIDEKNKLGEVFVEVKQNSTFTIEKDIIGSFKMKVDSSAHINLPGSLIDKSVL</sequence>
<proteinExistence type="predicted"/>
<evidence type="ECO:0000313" key="1">
    <source>
        <dbReference type="EMBL" id="CAG5072823.1"/>
    </source>
</evidence>